<dbReference type="Proteomes" id="UP000199021">
    <property type="component" value="Unassembled WGS sequence"/>
</dbReference>
<dbReference type="PROSITE" id="PS51123">
    <property type="entry name" value="OMPA_2"/>
    <property type="match status" value="1"/>
</dbReference>
<keyword evidence="1" id="KW-0472">Membrane</keyword>
<dbReference type="InterPro" id="IPR036737">
    <property type="entry name" value="OmpA-like_sf"/>
</dbReference>
<organism evidence="4 5">
    <name type="scientific">Neolewinella agarilytica</name>
    <dbReference type="NCBI Taxonomy" id="478744"/>
    <lineage>
        <taxon>Bacteria</taxon>
        <taxon>Pseudomonadati</taxon>
        <taxon>Bacteroidota</taxon>
        <taxon>Saprospiria</taxon>
        <taxon>Saprospirales</taxon>
        <taxon>Lewinellaceae</taxon>
        <taxon>Neolewinella</taxon>
    </lineage>
</organism>
<feature type="coiled-coil region" evidence="2">
    <location>
        <begin position="68"/>
        <end position="120"/>
    </location>
</feature>
<dbReference type="InParanoid" id="A0A1H9JG36"/>
<evidence type="ECO:0000256" key="1">
    <source>
        <dbReference type="PROSITE-ProRule" id="PRU00473"/>
    </source>
</evidence>
<dbReference type="STRING" id="478744.SAMN05444359_11749"/>
<dbReference type="AlphaFoldDB" id="A0A1H9JG36"/>
<dbReference type="PROSITE" id="PS51257">
    <property type="entry name" value="PROKAR_LIPOPROTEIN"/>
    <property type="match status" value="1"/>
</dbReference>
<evidence type="ECO:0000256" key="2">
    <source>
        <dbReference type="SAM" id="Coils"/>
    </source>
</evidence>
<dbReference type="InterPro" id="IPR006665">
    <property type="entry name" value="OmpA-like"/>
</dbReference>
<gene>
    <name evidence="4" type="ORF">SAMN05444359_11749</name>
</gene>
<dbReference type="PANTHER" id="PTHR30329">
    <property type="entry name" value="STATOR ELEMENT OF FLAGELLAR MOTOR COMPLEX"/>
    <property type="match status" value="1"/>
</dbReference>
<accession>A0A1H9JG36</accession>
<feature type="domain" description="OmpA-like" evidence="3">
    <location>
        <begin position="158"/>
        <end position="280"/>
    </location>
</feature>
<dbReference type="EMBL" id="FOFB01000017">
    <property type="protein sequence ID" value="SEQ85753.1"/>
    <property type="molecule type" value="Genomic_DNA"/>
</dbReference>
<evidence type="ECO:0000259" key="3">
    <source>
        <dbReference type="PROSITE" id="PS51123"/>
    </source>
</evidence>
<sequence length="295" mass="33268">MRIPLLFLLALAFSSCVSNKIHEGIVQEFQAELSARDRALDRQQDSLLTTRLALERSRGGNDMLLITQDRLQDRLVVLEDELDQLRGNLTSTNFQMSNQLAKLRQEKREVELTYDSLRMRQGDIVDRFQQGVDNAAKVIRSSVEGMIPDDSYALSTSAGEVTLSIQEDLLFKNRTSDQINDEAATILRAVMDALQADPLLKLSVVGHTDNQPNPRRNFNNWQYAARRATAIAEELAETYYLSPNRVVAASHGEFRPVQSNASPEGQRANRRLDFVLRNNVGNLVRELNKLGEGDK</sequence>
<dbReference type="Gene3D" id="3.30.1330.60">
    <property type="entry name" value="OmpA-like domain"/>
    <property type="match status" value="1"/>
</dbReference>
<evidence type="ECO:0000313" key="5">
    <source>
        <dbReference type="Proteomes" id="UP000199021"/>
    </source>
</evidence>
<keyword evidence="5" id="KW-1185">Reference proteome</keyword>
<dbReference type="PANTHER" id="PTHR30329:SF21">
    <property type="entry name" value="LIPOPROTEIN YIAD-RELATED"/>
    <property type="match status" value="1"/>
</dbReference>
<name>A0A1H9JG36_9BACT</name>
<dbReference type="Pfam" id="PF00691">
    <property type="entry name" value="OmpA"/>
    <property type="match status" value="1"/>
</dbReference>
<keyword evidence="2" id="KW-0175">Coiled coil</keyword>
<dbReference type="RefSeq" id="WP_175489409.1">
    <property type="nucleotide sequence ID" value="NZ_FOFB01000017.1"/>
</dbReference>
<evidence type="ECO:0000313" key="4">
    <source>
        <dbReference type="EMBL" id="SEQ85753.1"/>
    </source>
</evidence>
<reference evidence="5" key="1">
    <citation type="submission" date="2016-10" db="EMBL/GenBank/DDBJ databases">
        <authorList>
            <person name="Varghese N."/>
            <person name="Submissions S."/>
        </authorList>
    </citation>
    <scope>NUCLEOTIDE SEQUENCE [LARGE SCALE GENOMIC DNA]</scope>
    <source>
        <strain evidence="5">DSM 24740</strain>
    </source>
</reference>
<protein>
    <submittedName>
        <fullName evidence="4">OmpA family protein</fullName>
    </submittedName>
</protein>
<dbReference type="SUPFAM" id="SSF103088">
    <property type="entry name" value="OmpA-like"/>
    <property type="match status" value="1"/>
</dbReference>
<dbReference type="CDD" id="cd07185">
    <property type="entry name" value="OmpA_C-like"/>
    <property type="match status" value="1"/>
</dbReference>
<dbReference type="InterPro" id="IPR050330">
    <property type="entry name" value="Bact_OuterMem_StrucFunc"/>
</dbReference>
<proteinExistence type="predicted"/>
<dbReference type="GO" id="GO:0016020">
    <property type="term" value="C:membrane"/>
    <property type="evidence" value="ECO:0007669"/>
    <property type="project" value="UniProtKB-UniRule"/>
</dbReference>